<dbReference type="InterPro" id="IPR013785">
    <property type="entry name" value="Aldolase_TIM"/>
</dbReference>
<dbReference type="GO" id="GO:0030488">
    <property type="term" value="P:tRNA methylation"/>
    <property type="evidence" value="ECO:0007669"/>
    <property type="project" value="TreeGrafter"/>
</dbReference>
<organism evidence="13 14">
    <name type="scientific">Cylindrotheca closterium</name>
    <dbReference type="NCBI Taxonomy" id="2856"/>
    <lineage>
        <taxon>Eukaryota</taxon>
        <taxon>Sar</taxon>
        <taxon>Stramenopiles</taxon>
        <taxon>Ochrophyta</taxon>
        <taxon>Bacillariophyta</taxon>
        <taxon>Bacillariophyceae</taxon>
        <taxon>Bacillariophycidae</taxon>
        <taxon>Bacillariales</taxon>
        <taxon>Bacillariaceae</taxon>
        <taxon>Cylindrotheca</taxon>
    </lineage>
</organism>
<sequence length="445" mass="49403">MTSMRIIWQTVFVLATFGFDGACGFSLSPPTNAVESEKALQSAPELKSPLCCNTDELSNILNGKGRSQNCWEALRLGVDPVWYYSSLNEDSLESEYDESLGLKSWSRQKIEDSMSEISLTNPLGKDAINLLNQHFASIEDEIAQLSKLSIAPDGTTKMLIKLLKDGLEVESVIIPWDDQGKSTLCISSQVGCRQACTFCATGRMGKYRNLSTSEILAQMHLGIKVCRLNDVFPINNVVFMGQGEPADNAESVVEAAKILADRDLYQLSPRRVTISTVAPEPECFAKIGEAGVALAWSVHASKQELREELVPTTRHSMNDLREGLITTLQGRSKRQRNTMLEIALIGGVNDSKEDALHLVEFCQPFFQKVKNIKLFVNLIPWNDIGATNGPASTYNKPVMDQVIQYQNVLREHDILCYIRTTRGDEENAACGMLTTKKKESERAIK</sequence>
<evidence type="ECO:0000256" key="11">
    <source>
        <dbReference type="SAM" id="SignalP"/>
    </source>
</evidence>
<feature type="signal peptide" evidence="11">
    <location>
        <begin position="1"/>
        <end position="24"/>
    </location>
</feature>
<keyword evidence="11" id="KW-0732">Signal</keyword>
<dbReference type="GO" id="GO:0051539">
    <property type="term" value="F:4 iron, 4 sulfur cluster binding"/>
    <property type="evidence" value="ECO:0007669"/>
    <property type="project" value="UniProtKB-KW"/>
</dbReference>
<evidence type="ECO:0000259" key="12">
    <source>
        <dbReference type="PROSITE" id="PS51918"/>
    </source>
</evidence>
<dbReference type="InterPro" id="IPR058240">
    <property type="entry name" value="rSAM_sf"/>
</dbReference>
<evidence type="ECO:0000256" key="4">
    <source>
        <dbReference type="ARBA" id="ARBA00022490"/>
    </source>
</evidence>
<evidence type="ECO:0000256" key="3">
    <source>
        <dbReference type="ARBA" id="ARBA00022485"/>
    </source>
</evidence>
<name>A0AAD2CAB1_9STRA</name>
<keyword evidence="9" id="KW-0408">Iron</keyword>
<dbReference type="Gene3D" id="3.20.20.70">
    <property type="entry name" value="Aldolase class I"/>
    <property type="match status" value="1"/>
</dbReference>
<proteinExistence type="predicted"/>
<evidence type="ECO:0000256" key="5">
    <source>
        <dbReference type="ARBA" id="ARBA00022603"/>
    </source>
</evidence>
<dbReference type="InterPro" id="IPR007197">
    <property type="entry name" value="rSAM"/>
</dbReference>
<evidence type="ECO:0000313" key="14">
    <source>
        <dbReference type="Proteomes" id="UP001295423"/>
    </source>
</evidence>
<evidence type="ECO:0000256" key="7">
    <source>
        <dbReference type="ARBA" id="ARBA00022691"/>
    </source>
</evidence>
<evidence type="ECO:0000256" key="8">
    <source>
        <dbReference type="ARBA" id="ARBA00022723"/>
    </source>
</evidence>
<evidence type="ECO:0000256" key="2">
    <source>
        <dbReference type="ARBA" id="ARBA00004496"/>
    </source>
</evidence>
<dbReference type="InterPro" id="IPR004383">
    <property type="entry name" value="rRNA_lsu_MTrfase_RlmN/Cfr"/>
</dbReference>
<accession>A0AAD2CAB1</accession>
<dbReference type="GO" id="GO:0046872">
    <property type="term" value="F:metal ion binding"/>
    <property type="evidence" value="ECO:0007669"/>
    <property type="project" value="UniProtKB-KW"/>
</dbReference>
<keyword evidence="14" id="KW-1185">Reference proteome</keyword>
<dbReference type="PANTHER" id="PTHR30544:SF5">
    <property type="entry name" value="RADICAL SAM CORE DOMAIN-CONTAINING PROTEIN"/>
    <property type="match status" value="1"/>
</dbReference>
<dbReference type="PANTHER" id="PTHR30544">
    <property type="entry name" value="23S RRNA METHYLTRANSFERASE"/>
    <property type="match status" value="1"/>
</dbReference>
<dbReference type="Proteomes" id="UP001295423">
    <property type="component" value="Unassembled WGS sequence"/>
</dbReference>
<keyword evidence="6" id="KW-0808">Transferase</keyword>
<dbReference type="Pfam" id="PF04055">
    <property type="entry name" value="Radical_SAM"/>
    <property type="match status" value="1"/>
</dbReference>
<dbReference type="SFLD" id="SFLDF00275">
    <property type="entry name" value="adenosine_C2_methyltransferase"/>
    <property type="match status" value="1"/>
</dbReference>
<keyword evidence="7" id="KW-0949">S-adenosyl-L-methionine</keyword>
<evidence type="ECO:0000256" key="9">
    <source>
        <dbReference type="ARBA" id="ARBA00023004"/>
    </source>
</evidence>
<protein>
    <recommendedName>
        <fullName evidence="12">Radical SAM core domain-containing protein</fullName>
    </recommendedName>
</protein>
<dbReference type="GO" id="GO:0005737">
    <property type="term" value="C:cytoplasm"/>
    <property type="evidence" value="ECO:0007669"/>
    <property type="project" value="UniProtKB-SubCell"/>
</dbReference>
<dbReference type="GO" id="GO:0008173">
    <property type="term" value="F:RNA methyltransferase activity"/>
    <property type="evidence" value="ECO:0007669"/>
    <property type="project" value="InterPro"/>
</dbReference>
<gene>
    <name evidence="13" type="ORF">CYCCA115_LOCUS245</name>
</gene>
<comment type="cofactor">
    <cofactor evidence="1">
        <name>[4Fe-4S] cluster</name>
        <dbReference type="ChEBI" id="CHEBI:49883"/>
    </cofactor>
</comment>
<evidence type="ECO:0000256" key="6">
    <source>
        <dbReference type="ARBA" id="ARBA00022679"/>
    </source>
</evidence>
<dbReference type="GO" id="GO:0070475">
    <property type="term" value="P:rRNA base methylation"/>
    <property type="evidence" value="ECO:0007669"/>
    <property type="project" value="TreeGrafter"/>
</dbReference>
<dbReference type="AlphaFoldDB" id="A0AAD2CAB1"/>
<keyword evidence="10" id="KW-0411">Iron-sulfur</keyword>
<keyword evidence="8" id="KW-0479">Metal-binding</keyword>
<dbReference type="SUPFAM" id="SSF102114">
    <property type="entry name" value="Radical SAM enzymes"/>
    <property type="match status" value="1"/>
</dbReference>
<feature type="domain" description="Radical SAM core" evidence="12">
    <location>
        <begin position="178"/>
        <end position="424"/>
    </location>
</feature>
<evidence type="ECO:0000313" key="13">
    <source>
        <dbReference type="EMBL" id="CAJ1898245.1"/>
    </source>
</evidence>
<dbReference type="PROSITE" id="PS51918">
    <property type="entry name" value="RADICAL_SAM"/>
    <property type="match status" value="1"/>
</dbReference>
<feature type="chain" id="PRO_5042044494" description="Radical SAM core domain-containing protein" evidence="11">
    <location>
        <begin position="25"/>
        <end position="445"/>
    </location>
</feature>
<reference evidence="13" key="1">
    <citation type="submission" date="2023-08" db="EMBL/GenBank/DDBJ databases">
        <authorList>
            <person name="Audoor S."/>
            <person name="Bilcke G."/>
        </authorList>
    </citation>
    <scope>NUCLEOTIDE SEQUENCE</scope>
</reference>
<dbReference type="InterPro" id="IPR040072">
    <property type="entry name" value="Methyltransferase_A"/>
</dbReference>
<comment type="caution">
    <text evidence="13">The sequence shown here is derived from an EMBL/GenBank/DDBJ whole genome shotgun (WGS) entry which is preliminary data.</text>
</comment>
<keyword evidence="5" id="KW-0489">Methyltransferase</keyword>
<evidence type="ECO:0000256" key="10">
    <source>
        <dbReference type="ARBA" id="ARBA00023014"/>
    </source>
</evidence>
<keyword evidence="4" id="KW-0963">Cytoplasm</keyword>
<dbReference type="EMBL" id="CAKOGP040000001">
    <property type="protein sequence ID" value="CAJ1898245.1"/>
    <property type="molecule type" value="Genomic_DNA"/>
</dbReference>
<dbReference type="SFLD" id="SFLDS00029">
    <property type="entry name" value="Radical_SAM"/>
    <property type="match status" value="1"/>
</dbReference>
<dbReference type="SFLD" id="SFLDG01062">
    <property type="entry name" value="methyltransferase_(Class_A)"/>
    <property type="match status" value="1"/>
</dbReference>
<evidence type="ECO:0000256" key="1">
    <source>
        <dbReference type="ARBA" id="ARBA00001966"/>
    </source>
</evidence>
<keyword evidence="3" id="KW-0004">4Fe-4S</keyword>
<comment type="subcellular location">
    <subcellularLocation>
        <location evidence="2">Cytoplasm</location>
    </subcellularLocation>
</comment>